<evidence type="ECO:0000256" key="1">
    <source>
        <dbReference type="SAM" id="MobiDB-lite"/>
    </source>
</evidence>
<evidence type="ECO:0000313" key="8">
    <source>
        <dbReference type="Proteomes" id="UP000054302"/>
    </source>
</evidence>
<dbReference type="VEuPathDB" id="FungiDB:PV10_00497"/>
<evidence type="ECO:0000259" key="4">
    <source>
        <dbReference type="Pfam" id="PF24312"/>
    </source>
</evidence>
<dbReference type="InterPro" id="IPR056543">
    <property type="entry name" value="Ig-like_POM152_9th"/>
</dbReference>
<dbReference type="Pfam" id="PF24312">
    <property type="entry name" value="Ig-like_POM152"/>
    <property type="match status" value="3"/>
</dbReference>
<dbReference type="Pfam" id="PF24519">
    <property type="entry name" value="Ig-like_Pom152_1"/>
    <property type="match status" value="1"/>
</dbReference>
<feature type="domain" description="Nucleoporin POM152 Ig-like" evidence="4">
    <location>
        <begin position="1179"/>
        <end position="1252"/>
    </location>
</feature>
<dbReference type="GO" id="GO:0070762">
    <property type="term" value="C:nuclear pore transmembrane ring"/>
    <property type="evidence" value="ECO:0007669"/>
    <property type="project" value="TreeGrafter"/>
</dbReference>
<dbReference type="GO" id="GO:0006999">
    <property type="term" value="P:nuclear pore organization"/>
    <property type="evidence" value="ECO:0007669"/>
    <property type="project" value="TreeGrafter"/>
</dbReference>
<dbReference type="OMA" id="DRSNCKR"/>
<dbReference type="PANTHER" id="PTHR28206">
    <property type="entry name" value="NUCLEOPORIN POM152"/>
    <property type="match status" value="1"/>
</dbReference>
<dbReference type="GO" id="GO:0017056">
    <property type="term" value="F:structural constituent of nuclear pore"/>
    <property type="evidence" value="ECO:0007669"/>
    <property type="project" value="InterPro"/>
</dbReference>
<feature type="region of interest" description="Disordered" evidence="1">
    <location>
        <begin position="1"/>
        <end position="62"/>
    </location>
</feature>
<dbReference type="GeneID" id="27318342"/>
<gene>
    <name evidence="7" type="ORF">PV10_00497</name>
</gene>
<feature type="domain" description="Nucleoporin POM152 Ig-like" evidence="4">
    <location>
        <begin position="454"/>
        <end position="554"/>
    </location>
</feature>
<dbReference type="Proteomes" id="UP000054302">
    <property type="component" value="Unassembled WGS sequence"/>
</dbReference>
<feature type="domain" description="Nucleoporin POM152 ninth Ig-like" evidence="6">
    <location>
        <begin position="1080"/>
        <end position="1160"/>
    </location>
</feature>
<organism evidence="7 8">
    <name type="scientific">Exophiala mesophila</name>
    <name type="common">Black yeast-like fungus</name>
    <dbReference type="NCBI Taxonomy" id="212818"/>
    <lineage>
        <taxon>Eukaryota</taxon>
        <taxon>Fungi</taxon>
        <taxon>Dikarya</taxon>
        <taxon>Ascomycota</taxon>
        <taxon>Pezizomycotina</taxon>
        <taxon>Eurotiomycetes</taxon>
        <taxon>Chaetothyriomycetidae</taxon>
        <taxon>Chaetothyriales</taxon>
        <taxon>Herpotrichiellaceae</taxon>
        <taxon>Exophiala</taxon>
    </lineage>
</organism>
<evidence type="ECO:0000259" key="3">
    <source>
        <dbReference type="Pfam" id="PF24097"/>
    </source>
</evidence>
<dbReference type="HOGENOM" id="CLU_002415_0_0_1"/>
<evidence type="ECO:0008006" key="9">
    <source>
        <dbReference type="Google" id="ProtNLM"/>
    </source>
</evidence>
<dbReference type="InterPro" id="IPR037701">
    <property type="entry name" value="Pom152"/>
</dbReference>
<dbReference type="InterPro" id="IPR056541">
    <property type="entry name" value="Ig-like_POM152"/>
</dbReference>
<dbReference type="EMBL" id="KN847520">
    <property type="protein sequence ID" value="KIV96659.1"/>
    <property type="molecule type" value="Genomic_DNA"/>
</dbReference>
<dbReference type="AlphaFoldDB" id="A0A0D1ZRS5"/>
<dbReference type="InterPro" id="IPR056540">
    <property type="entry name" value="TMD_POM152"/>
</dbReference>
<feature type="compositionally biased region" description="Low complexity" evidence="1">
    <location>
        <begin position="34"/>
        <end position="43"/>
    </location>
</feature>
<reference evidence="7 8" key="1">
    <citation type="submission" date="2015-01" db="EMBL/GenBank/DDBJ databases">
        <title>The Genome Sequence of Exophiala mesophila CBS40295.</title>
        <authorList>
            <consortium name="The Broad Institute Genomics Platform"/>
            <person name="Cuomo C."/>
            <person name="de Hoog S."/>
            <person name="Gorbushina A."/>
            <person name="Stielow B."/>
            <person name="Teixiera M."/>
            <person name="Abouelleil A."/>
            <person name="Chapman S.B."/>
            <person name="Priest M."/>
            <person name="Young S.K."/>
            <person name="Wortman J."/>
            <person name="Nusbaum C."/>
            <person name="Birren B."/>
        </authorList>
    </citation>
    <scope>NUCLEOTIDE SEQUENCE [LARGE SCALE GENOMIC DNA]</scope>
    <source>
        <strain evidence="7 8">CBS 40295</strain>
    </source>
</reference>
<dbReference type="GO" id="GO:0006606">
    <property type="term" value="P:protein import into nucleus"/>
    <property type="evidence" value="ECO:0007669"/>
    <property type="project" value="TreeGrafter"/>
</dbReference>
<dbReference type="PANTHER" id="PTHR28206:SF1">
    <property type="entry name" value="NUCLEOPORIN POM152"/>
    <property type="match status" value="1"/>
</dbReference>
<dbReference type="Pfam" id="PF24097">
    <property type="entry name" value="TMD_POM152"/>
    <property type="match status" value="1"/>
</dbReference>
<dbReference type="OrthoDB" id="5529162at2759"/>
<dbReference type="RefSeq" id="XP_016228233.1">
    <property type="nucleotide sequence ID" value="XM_016364584.1"/>
</dbReference>
<feature type="domain" description="Nucleoporin POM152 immunoglobulin-like" evidence="2">
    <location>
        <begin position="558"/>
        <end position="660"/>
    </location>
</feature>
<name>A0A0D1ZRS5_EXOME</name>
<feature type="domain" description="Nucleoporin POM152 first Ig-like" evidence="5">
    <location>
        <begin position="206"/>
        <end position="315"/>
    </location>
</feature>
<dbReference type="InterPro" id="IPR056544">
    <property type="entry name" value="Ig_POM152"/>
</dbReference>
<dbReference type="Pfam" id="PF24527">
    <property type="entry name" value="Ig-like_Pom152_9"/>
    <property type="match status" value="1"/>
</dbReference>
<dbReference type="Pfam" id="PF23664">
    <property type="entry name" value="Ig_Pom152"/>
    <property type="match status" value="2"/>
</dbReference>
<sequence>MNETPRLRSAFPNTPRSEFRSRNSNGSPQPLFASSHTSSHRSSPITKPIRVPNDSRPRTTVSPLVPTNAVDAPTQRLYVFGFYAFLVAWKSYDWWHIETVEDSSWHFLKWMFLDATFFTVLPLLKIPWLEFSFATTVAIVVSHFVVDVFTMFRIPIPVLAWLGALVKLAYDREATLSDGRIRPADVLHNSSIILGKQIIHILPEGSAILNPEKQAFCLDSAMSHIDLPIQINQTTPISIELARYDLDTDELETIIIGKQEAKQLLKSANARSQSTAKNTPRTLHYTVKKTGLYQLQRVIDATNLDVRKRSFDVAVVGCPKASVSTESTHRCTGDLTRVSLKVEGVPPFKVRYSKSVNGRELSSNVQNVQPSLDSGFQAQTEEDTTVLDPKAPHRGWTKATTESFEINEALHQNGTHSYTVEDIEDGLGNKIFYTLDASKGSQGPRTESLTVHNRPQVRLHDCGPDRSIPIPKGRSTDLPVRVLPPARLHSSDWPLKLRYTFVPETDQEIPRVEDFTFHMTTERSSPQITRPGRYNLDSIESQFCRGEVVEPSSCRLFNPPEPDVVLESEEIFDKCAGNPIGMLVNLDFTGTPPFTVRYNVEHRGKIRPEVREFPSMRGQIELSERSAGSYSYHFQEIRDKVYGSVSLKDRQLTLKQDINPPASASFLGAQSQSKQCLGSPLSLQVKFVGQGPWDLDYEIIYAGKRKKHSVHSETEILTLDLPEQPGGGRHTVILTGVQDKTRCRTALKEERHFEVRSDRPTASFGDVAGKRIVLALEGKEVKIPLRLKGNAPWSVRIQNVDDPVMASAQHFRDANAVISVTKPGTYEIVAVDDQCQGVVDQKAHQFKVSWIPRPALGIKDILGEQKGEEFHKAPICQGDESVLSVGLTGNPPFTVGYQQKFEPIKGSPSISNKVANFVNSNAIIKLETAKPGEYTYTFRELADDRYSSDKQSFKPMVVKQQVYAPPAAAFAHPGKVYSYCRDDPSLTESGQETESIPLILTGTPPFSVEIAIRHHGQSGRPEIIRQRDIQTNTYTWPVSRASLALGTHSISIRSIKDGRGCEHIIDHDSTSVRIQVTSPPTITPLQSQENFCVGEYVSFSLSGQSPFEVYYTFQGRDRKAKVSDTEFKRLAEAPGEFIITGVSDSAMGRGKCRARKDIHKTIRPFPTVEIGRGKTLISDIHEGGEVDIHFSFTGTPPFEFTYTRSEHAKKGRNKQPVILETRHDTSNEFSKIIRASDEGIYEVVSIKDRYCSYTKPSHKNVGSGGGGGQKRLTY</sequence>
<accession>A0A0D1ZRS5</accession>
<proteinExistence type="predicted"/>
<protein>
    <recommendedName>
        <fullName evidence="9">Nucleoporin Pom152</fullName>
    </recommendedName>
</protein>
<evidence type="ECO:0000313" key="7">
    <source>
        <dbReference type="EMBL" id="KIV96659.1"/>
    </source>
</evidence>
<keyword evidence="8" id="KW-1185">Reference proteome</keyword>
<dbReference type="STRING" id="212818.A0A0D1ZRS5"/>
<feature type="region of interest" description="Disordered" evidence="1">
    <location>
        <begin position="457"/>
        <end position="476"/>
    </location>
</feature>
<evidence type="ECO:0000259" key="5">
    <source>
        <dbReference type="Pfam" id="PF24519"/>
    </source>
</evidence>
<feature type="domain" description="Nucleoporin POM152 immunoglobulin-like" evidence="2">
    <location>
        <begin position="883"/>
        <end position="963"/>
    </location>
</feature>
<feature type="domain" description="Nucleoporin POM152 Ig-like" evidence="4">
    <location>
        <begin position="759"/>
        <end position="844"/>
    </location>
</feature>
<feature type="compositionally biased region" description="Polar residues" evidence="1">
    <location>
        <begin position="11"/>
        <end position="28"/>
    </location>
</feature>
<dbReference type="InterPro" id="IPR056542">
    <property type="entry name" value="Ig-like_POM152_1st"/>
</dbReference>
<feature type="domain" description="Nucleoporin POM152 N-terminal transmembrane" evidence="3">
    <location>
        <begin position="71"/>
        <end position="155"/>
    </location>
</feature>
<evidence type="ECO:0000259" key="2">
    <source>
        <dbReference type="Pfam" id="PF23664"/>
    </source>
</evidence>
<evidence type="ECO:0000259" key="6">
    <source>
        <dbReference type="Pfam" id="PF24527"/>
    </source>
</evidence>